<dbReference type="EMBL" id="UINC01152431">
    <property type="protein sequence ID" value="SVD46612.1"/>
    <property type="molecule type" value="Genomic_DNA"/>
</dbReference>
<sequence>MKLNNKEIDDLKNHFKDKKNRDNSELELFYKKLEEYNKITLYVDGAADLHSKTAGIGGVIYNSDEEIFSFSEYLHDSTNNEAEYGALIAGLKYLIKLNLLNPTI</sequence>
<dbReference type="InterPro" id="IPR002156">
    <property type="entry name" value="RNaseH_domain"/>
</dbReference>
<organism evidence="2">
    <name type="scientific">marine metagenome</name>
    <dbReference type="NCBI Taxonomy" id="408172"/>
    <lineage>
        <taxon>unclassified sequences</taxon>
        <taxon>metagenomes</taxon>
        <taxon>ecological metagenomes</taxon>
    </lineage>
</organism>
<dbReference type="InterPro" id="IPR036397">
    <property type="entry name" value="RNaseH_sf"/>
</dbReference>
<protein>
    <recommendedName>
        <fullName evidence="1">RNase H type-1 domain-containing protein</fullName>
    </recommendedName>
</protein>
<dbReference type="PROSITE" id="PS50879">
    <property type="entry name" value="RNASE_H_1"/>
    <property type="match status" value="1"/>
</dbReference>
<dbReference type="Gene3D" id="3.30.420.10">
    <property type="entry name" value="Ribonuclease H-like superfamily/Ribonuclease H"/>
    <property type="match status" value="1"/>
</dbReference>
<evidence type="ECO:0000313" key="2">
    <source>
        <dbReference type="EMBL" id="SVD46612.1"/>
    </source>
</evidence>
<gene>
    <name evidence="2" type="ORF">METZ01_LOCUS399466</name>
</gene>
<name>A0A382VJB5_9ZZZZ</name>
<feature type="non-terminal residue" evidence="2">
    <location>
        <position position="104"/>
    </location>
</feature>
<dbReference type="Pfam" id="PF00075">
    <property type="entry name" value="RNase_H"/>
    <property type="match status" value="1"/>
</dbReference>
<dbReference type="GO" id="GO:0003676">
    <property type="term" value="F:nucleic acid binding"/>
    <property type="evidence" value="ECO:0007669"/>
    <property type="project" value="InterPro"/>
</dbReference>
<dbReference type="GO" id="GO:0004523">
    <property type="term" value="F:RNA-DNA hybrid ribonuclease activity"/>
    <property type="evidence" value="ECO:0007669"/>
    <property type="project" value="InterPro"/>
</dbReference>
<proteinExistence type="predicted"/>
<dbReference type="InterPro" id="IPR012337">
    <property type="entry name" value="RNaseH-like_sf"/>
</dbReference>
<reference evidence="2" key="1">
    <citation type="submission" date="2018-05" db="EMBL/GenBank/DDBJ databases">
        <authorList>
            <person name="Lanie J.A."/>
            <person name="Ng W.-L."/>
            <person name="Kazmierczak K.M."/>
            <person name="Andrzejewski T.M."/>
            <person name="Davidsen T.M."/>
            <person name="Wayne K.J."/>
            <person name="Tettelin H."/>
            <person name="Glass J.I."/>
            <person name="Rusch D."/>
            <person name="Podicherti R."/>
            <person name="Tsui H.-C.T."/>
            <person name="Winkler M.E."/>
        </authorList>
    </citation>
    <scope>NUCLEOTIDE SEQUENCE</scope>
</reference>
<evidence type="ECO:0000259" key="1">
    <source>
        <dbReference type="PROSITE" id="PS50879"/>
    </source>
</evidence>
<dbReference type="SUPFAM" id="SSF53098">
    <property type="entry name" value="Ribonuclease H-like"/>
    <property type="match status" value="1"/>
</dbReference>
<dbReference type="AlphaFoldDB" id="A0A382VJB5"/>
<accession>A0A382VJB5</accession>
<feature type="domain" description="RNase H type-1" evidence="1">
    <location>
        <begin position="35"/>
        <end position="104"/>
    </location>
</feature>